<accession>A0A4C2EC12</accession>
<dbReference type="PANTHER" id="PTHR13070">
    <property type="entry name" value="TRNA-SPLICING ENDONUCLEASE SUBUNIT SEN34-RELATED"/>
    <property type="match status" value="1"/>
</dbReference>
<evidence type="ECO:0000313" key="8">
    <source>
        <dbReference type="Proteomes" id="UP000301737"/>
    </source>
</evidence>
<keyword evidence="8" id="KW-1185">Reference proteome</keyword>
<proteinExistence type="inferred from homology"/>
<dbReference type="GO" id="GO:0000213">
    <property type="term" value="F:tRNA-intron lyase activity"/>
    <property type="evidence" value="ECO:0007669"/>
    <property type="project" value="UniProtKB-EC"/>
</dbReference>
<protein>
    <recommendedName>
        <fullName evidence="2">tRNA-intron lyase</fullName>
        <ecNumber evidence="2">4.6.1.16</ecNumber>
    </recommendedName>
</protein>
<dbReference type="GO" id="GO:0005634">
    <property type="term" value="C:nucleus"/>
    <property type="evidence" value="ECO:0007669"/>
    <property type="project" value="UniProtKB-ARBA"/>
</dbReference>
<keyword evidence="7" id="KW-0378">Hydrolase</keyword>
<organism evidence="7 8">
    <name type="scientific">Zygosaccharomyces mellis</name>
    <dbReference type="NCBI Taxonomy" id="42258"/>
    <lineage>
        <taxon>Eukaryota</taxon>
        <taxon>Fungi</taxon>
        <taxon>Dikarya</taxon>
        <taxon>Ascomycota</taxon>
        <taxon>Saccharomycotina</taxon>
        <taxon>Saccharomycetes</taxon>
        <taxon>Saccharomycetales</taxon>
        <taxon>Saccharomycetaceae</taxon>
        <taxon>Zygosaccharomyces</taxon>
    </lineage>
</organism>
<comment type="similarity">
    <text evidence="1">Belongs to the tRNA-intron endonuclease family.</text>
</comment>
<keyword evidence="3" id="KW-0819">tRNA processing</keyword>
<comment type="catalytic activity">
    <reaction evidence="5">
        <text>pretRNA = a 3'-half-tRNA molecule with a 5'-OH end + a 5'-half-tRNA molecule with a 2',3'-cyclic phosphate end + an intron with a 2',3'-cyclic phosphate and a 5'-hydroxyl terminus.</text>
        <dbReference type="EC" id="4.6.1.16"/>
    </reaction>
</comment>
<dbReference type="InterPro" id="IPR006676">
    <property type="entry name" value="tRNA_splic"/>
</dbReference>
<evidence type="ECO:0000256" key="3">
    <source>
        <dbReference type="ARBA" id="ARBA00022694"/>
    </source>
</evidence>
<evidence type="ECO:0000256" key="2">
    <source>
        <dbReference type="ARBA" id="ARBA00012573"/>
    </source>
</evidence>
<dbReference type="GO" id="GO:0000379">
    <property type="term" value="P:tRNA-type intron splice site recognition and cleavage"/>
    <property type="evidence" value="ECO:0007669"/>
    <property type="project" value="TreeGrafter"/>
</dbReference>
<sequence>MEELLWLLWDSPVDINVISGGLPDFSRNAKSGQIHSQRSSLKVQESFEQQRLQRWETHVRKLKLIGVEPQLGDSQLLEGSLFMQTQDSRENDVNSEIISTQINPTADQMRHYKLYRKLRQMGFTVHPGGRFGGKYVVYPGDPLRFHSHVVVSEPLDDEEPVDFLQMVAGARLATTVKKSYVSSCVGKREEDEARFYSFEWAGFG</sequence>
<dbReference type="EC" id="4.6.1.16" evidence="2"/>
<comment type="caution">
    <text evidence="7">The sequence shown here is derived from an EMBL/GenBank/DDBJ whole genome shotgun (WGS) entry which is preliminary data.</text>
</comment>
<dbReference type="NCBIfam" id="TIGR00324">
    <property type="entry name" value="endA"/>
    <property type="match status" value="1"/>
</dbReference>
<keyword evidence="7" id="KW-0255">Endonuclease</keyword>
<dbReference type="InterPro" id="IPR011856">
    <property type="entry name" value="tRNA_endonuc-like_dom_sf"/>
</dbReference>
<dbReference type="Pfam" id="PF01974">
    <property type="entry name" value="tRNA_int_endo"/>
    <property type="match status" value="1"/>
</dbReference>
<name>A0A4C2EC12_9SACH</name>
<dbReference type="OrthoDB" id="48041at2759"/>
<evidence type="ECO:0000259" key="6">
    <source>
        <dbReference type="Pfam" id="PF01974"/>
    </source>
</evidence>
<dbReference type="InterPro" id="IPR006677">
    <property type="entry name" value="tRNA_intron_Endonuc_cat-like"/>
</dbReference>
<dbReference type="GO" id="GO:0003676">
    <property type="term" value="F:nucleic acid binding"/>
    <property type="evidence" value="ECO:0007669"/>
    <property type="project" value="InterPro"/>
</dbReference>
<evidence type="ECO:0000313" key="7">
    <source>
        <dbReference type="EMBL" id="GCE99862.1"/>
    </source>
</evidence>
<dbReference type="SUPFAM" id="SSF53032">
    <property type="entry name" value="tRNA-intron endonuclease catalytic domain-like"/>
    <property type="match status" value="1"/>
</dbReference>
<evidence type="ECO:0000256" key="5">
    <source>
        <dbReference type="ARBA" id="ARBA00034031"/>
    </source>
</evidence>
<evidence type="ECO:0000256" key="1">
    <source>
        <dbReference type="ARBA" id="ARBA00008078"/>
    </source>
</evidence>
<dbReference type="EMBL" id="BIMX01000013">
    <property type="protein sequence ID" value="GCE99862.1"/>
    <property type="molecule type" value="Genomic_DNA"/>
</dbReference>
<dbReference type="PANTHER" id="PTHR13070:SF0">
    <property type="entry name" value="TRNA-SPLICING ENDONUCLEASE SUBUNIT SEN34"/>
    <property type="match status" value="1"/>
</dbReference>
<dbReference type="Gene3D" id="3.40.1350.10">
    <property type="match status" value="1"/>
</dbReference>
<dbReference type="Proteomes" id="UP000301737">
    <property type="component" value="Unassembled WGS sequence"/>
</dbReference>
<dbReference type="AlphaFoldDB" id="A0A4C2EC12"/>
<dbReference type="CDD" id="cd22363">
    <property type="entry name" value="tRNA-intron_lyase_C"/>
    <property type="match status" value="1"/>
</dbReference>
<feature type="domain" description="tRNA intron endonuclease catalytic" evidence="6">
    <location>
        <begin position="110"/>
        <end position="189"/>
    </location>
</feature>
<evidence type="ECO:0000256" key="4">
    <source>
        <dbReference type="ARBA" id="ARBA00023239"/>
    </source>
</evidence>
<reference evidence="7 8" key="1">
    <citation type="submission" date="2019-01" db="EMBL/GenBank/DDBJ databases">
        <title>Draft Genome Sequencing of Zygosaccharomyces mellis Ca-7.</title>
        <authorList>
            <person name="Shiwa Y."/>
            <person name="Kanesaki Y."/>
            <person name="Ishige T."/>
            <person name="Mura K."/>
            <person name="Hori T."/>
            <person name="Tamura T."/>
        </authorList>
    </citation>
    <scope>NUCLEOTIDE SEQUENCE [LARGE SCALE GENOMIC DNA]</scope>
    <source>
        <strain evidence="7 8">Ca-7</strain>
    </source>
</reference>
<gene>
    <name evidence="7" type="primary">SEN34</name>
    <name evidence="7" type="ORF">ZYGM_003208</name>
</gene>
<dbReference type="InterPro" id="IPR036167">
    <property type="entry name" value="tRNA_intron_Endo_cat-like_sf"/>
</dbReference>
<keyword evidence="4" id="KW-0456">Lyase</keyword>
<keyword evidence="7" id="KW-0540">Nuclease</keyword>